<evidence type="ECO:0000256" key="2">
    <source>
        <dbReference type="ARBA" id="ARBA00022525"/>
    </source>
</evidence>
<dbReference type="SMART" id="SM00198">
    <property type="entry name" value="SCP"/>
    <property type="match status" value="3"/>
</dbReference>
<dbReference type="PROSITE" id="PS01009">
    <property type="entry name" value="CRISP_1"/>
    <property type="match status" value="2"/>
</dbReference>
<keyword evidence="5" id="KW-1185">Reference proteome</keyword>
<dbReference type="PRINTS" id="PR00837">
    <property type="entry name" value="V5TPXLIKE"/>
</dbReference>
<evidence type="ECO:0000313" key="4">
    <source>
        <dbReference type="EMBL" id="KAJ8919972.1"/>
    </source>
</evidence>
<dbReference type="InterPro" id="IPR018244">
    <property type="entry name" value="Allrgn_V5/Tpx1_CS"/>
</dbReference>
<evidence type="ECO:0000313" key="5">
    <source>
        <dbReference type="Proteomes" id="UP001159042"/>
    </source>
</evidence>
<dbReference type="Proteomes" id="UP001159042">
    <property type="component" value="Unassembled WGS sequence"/>
</dbReference>
<evidence type="ECO:0000256" key="1">
    <source>
        <dbReference type="ARBA" id="ARBA00004613"/>
    </source>
</evidence>
<dbReference type="GO" id="GO:0005576">
    <property type="term" value="C:extracellular region"/>
    <property type="evidence" value="ECO:0007669"/>
    <property type="project" value="UniProtKB-SubCell"/>
</dbReference>
<accession>A0AAV8W1D9</accession>
<keyword evidence="2" id="KW-0964">Secreted</keyword>
<dbReference type="FunFam" id="3.40.33.10:FF:000002">
    <property type="entry name" value="Golgi-associated plant pathogenesis-related protein 1"/>
    <property type="match status" value="3"/>
</dbReference>
<feature type="domain" description="SCP" evidence="3">
    <location>
        <begin position="177"/>
        <end position="311"/>
    </location>
</feature>
<dbReference type="Pfam" id="PF00188">
    <property type="entry name" value="CAP"/>
    <property type="match status" value="3"/>
</dbReference>
<feature type="domain" description="SCP" evidence="3">
    <location>
        <begin position="352"/>
        <end position="487"/>
    </location>
</feature>
<comment type="subcellular location">
    <subcellularLocation>
        <location evidence="1">Secreted</location>
    </subcellularLocation>
</comment>
<dbReference type="InterPro" id="IPR035940">
    <property type="entry name" value="CAP_sf"/>
</dbReference>
<dbReference type="InterPro" id="IPR014044">
    <property type="entry name" value="CAP_dom"/>
</dbReference>
<sequence length="678" mass="76680">MFAGFRAVIPRDAVITSGGFSLSALVDFQYAKPVKLPLIIFFCASSSCGFRDAPSSNPSTDQFFFNWRKPTFPGSLTDLHRFRKTAHGHDGSSRIVMVRKTDQRTFASMKNGEEPKLETITRETIETFRGQRTECKITTEKKDYEETCPPDLIEALTDKVTNTNKRACVKKRNVKMEFQHECLQAHNEYRRKHGVPPLKLNKEMCKVSQDWANNLIKKNALQHSNNREYGENLFCVQSSNPNFTVSGKEAVDNWYEEIKCHKFGTEPSSLSSGHFTQVVWKDSRELGVAFAKTGGKVIVVANYFPAGNIIGHFAENVLPPVNSNNCNNNNIELSNGISKLSINSTRSVTEGNFEEDFLEAHNAYRRRHGVPPLKLDRKLCKYSEEWAKLLAVKNILEHRPGSNYGENIYCLYSSDPSFTLNGHTPVDTWYEEAKHHPFGREPSNLKSGHFSQVIWKSSETLGVGVAKNSQGSIYVVANYSPAGNFVGHYVENVPPVKPAFYDEVIRSKNQQQEQNVKARESISSSCEGDFTQFALDALKVHNEYRRRHGVPELALNPKLCQFAQEWADTCAKTASLQHRANCPYGENIFSVYSSDFSHTPTARDAVKEWYDEVKQHSFGVERVNQSSLHFTQVVWKASRELGIGVAKNKKGQTYVVANYDPRGNYIGQFVENVPRPRP</sequence>
<dbReference type="InterPro" id="IPR001283">
    <property type="entry name" value="CRISP-related"/>
</dbReference>
<organism evidence="4 5">
    <name type="scientific">Exocentrus adspersus</name>
    <dbReference type="NCBI Taxonomy" id="1586481"/>
    <lineage>
        <taxon>Eukaryota</taxon>
        <taxon>Metazoa</taxon>
        <taxon>Ecdysozoa</taxon>
        <taxon>Arthropoda</taxon>
        <taxon>Hexapoda</taxon>
        <taxon>Insecta</taxon>
        <taxon>Pterygota</taxon>
        <taxon>Neoptera</taxon>
        <taxon>Endopterygota</taxon>
        <taxon>Coleoptera</taxon>
        <taxon>Polyphaga</taxon>
        <taxon>Cucujiformia</taxon>
        <taxon>Chrysomeloidea</taxon>
        <taxon>Cerambycidae</taxon>
        <taxon>Lamiinae</taxon>
        <taxon>Acanthocinini</taxon>
        <taxon>Exocentrus</taxon>
    </lineage>
</organism>
<dbReference type="AlphaFoldDB" id="A0AAV8W1D9"/>
<dbReference type="Gene3D" id="3.40.33.10">
    <property type="entry name" value="CAP"/>
    <property type="match status" value="3"/>
</dbReference>
<gene>
    <name evidence="4" type="ORF">NQ315_006502</name>
</gene>
<dbReference type="EMBL" id="JANEYG010000016">
    <property type="protein sequence ID" value="KAJ8919972.1"/>
    <property type="molecule type" value="Genomic_DNA"/>
</dbReference>
<dbReference type="PANTHER" id="PTHR10334">
    <property type="entry name" value="CYSTEINE-RICH SECRETORY PROTEIN-RELATED"/>
    <property type="match status" value="1"/>
</dbReference>
<dbReference type="CDD" id="cd05382">
    <property type="entry name" value="CAP_GAPR1-like"/>
    <property type="match status" value="3"/>
</dbReference>
<protein>
    <recommendedName>
        <fullName evidence="3">SCP domain-containing protein</fullName>
    </recommendedName>
</protein>
<comment type="caution">
    <text evidence="4">The sequence shown here is derived from an EMBL/GenBank/DDBJ whole genome shotgun (WGS) entry which is preliminary data.</text>
</comment>
<proteinExistence type="predicted"/>
<name>A0AAV8W1D9_9CUCU</name>
<dbReference type="InterPro" id="IPR034113">
    <property type="entry name" value="SCP_GAPR1-like"/>
</dbReference>
<feature type="domain" description="SCP" evidence="3">
    <location>
        <begin position="532"/>
        <end position="667"/>
    </location>
</feature>
<reference evidence="4 5" key="1">
    <citation type="journal article" date="2023" name="Insect Mol. Biol.">
        <title>Genome sequencing provides insights into the evolution of gene families encoding plant cell wall-degrading enzymes in longhorned beetles.</title>
        <authorList>
            <person name="Shin N.R."/>
            <person name="Okamura Y."/>
            <person name="Kirsch R."/>
            <person name="Pauchet Y."/>
        </authorList>
    </citation>
    <scope>NUCLEOTIDE SEQUENCE [LARGE SCALE GENOMIC DNA]</scope>
    <source>
        <strain evidence="4">EAD_L_NR</strain>
    </source>
</reference>
<evidence type="ECO:0000259" key="3">
    <source>
        <dbReference type="SMART" id="SM00198"/>
    </source>
</evidence>
<dbReference type="SUPFAM" id="SSF55797">
    <property type="entry name" value="PR-1-like"/>
    <property type="match status" value="3"/>
</dbReference>